<accession>A0A9D9H0C3</accession>
<dbReference type="InterPro" id="IPR023214">
    <property type="entry name" value="HAD_sf"/>
</dbReference>
<sequence>MFIENLGLNSGKSSYNFKSGAKSISFNGMPHINSVGKSFKNNIQIVFSDIDGTISKHSDMMSKKTIDTVDFLHENNVPVVLTTARCYQDTLPILQQFSHRPDYTIVLQGGGLVNESGNSLFENTISARAGKKLVKWFKSIRQKDKNSHLIMYFNEQPYAMSGIQFPWKSYAPVKQVNSFDDLFESKKQLQKAIIYKYDAARCSDYNQSDVINSFKGAHILDLDIKPSGLSVLEFQNKWVSKDKAIDFLLRALKLEPKNAMVIGDSANDIEMMDFIRKQNGLAVAMGNADDFVKSHANAITSHIDEDGFSTAVGKIFDTLI</sequence>
<dbReference type="Gene3D" id="3.40.50.1000">
    <property type="entry name" value="HAD superfamily/HAD-like"/>
    <property type="match status" value="1"/>
</dbReference>
<dbReference type="PANTHER" id="PTHR10000:SF8">
    <property type="entry name" value="HAD SUPERFAMILY HYDROLASE-LIKE, TYPE 3"/>
    <property type="match status" value="1"/>
</dbReference>
<dbReference type="Pfam" id="PF08282">
    <property type="entry name" value="Hydrolase_3"/>
    <property type="match status" value="1"/>
</dbReference>
<name>A0A9D9H0C3_9BACT</name>
<protein>
    <submittedName>
        <fullName evidence="1">HAD family phosphatase</fullName>
    </submittedName>
</protein>
<reference evidence="1" key="1">
    <citation type="submission" date="2020-10" db="EMBL/GenBank/DDBJ databases">
        <authorList>
            <person name="Gilroy R."/>
        </authorList>
    </citation>
    <scope>NUCLEOTIDE SEQUENCE</scope>
    <source>
        <strain evidence="1">10192</strain>
    </source>
</reference>
<reference evidence="1" key="2">
    <citation type="journal article" date="2021" name="PeerJ">
        <title>Extensive microbial diversity within the chicken gut microbiome revealed by metagenomics and culture.</title>
        <authorList>
            <person name="Gilroy R."/>
            <person name="Ravi A."/>
            <person name="Getino M."/>
            <person name="Pursley I."/>
            <person name="Horton D.L."/>
            <person name="Alikhan N.F."/>
            <person name="Baker D."/>
            <person name="Gharbi K."/>
            <person name="Hall N."/>
            <person name="Watson M."/>
            <person name="Adriaenssens E.M."/>
            <person name="Foster-Nyarko E."/>
            <person name="Jarju S."/>
            <person name="Secka A."/>
            <person name="Antonio M."/>
            <person name="Oren A."/>
            <person name="Chaudhuri R.R."/>
            <person name="La Ragione R."/>
            <person name="Hildebrand F."/>
            <person name="Pallen M.J."/>
        </authorList>
    </citation>
    <scope>NUCLEOTIDE SEQUENCE</scope>
    <source>
        <strain evidence="1">10192</strain>
    </source>
</reference>
<dbReference type="PANTHER" id="PTHR10000">
    <property type="entry name" value="PHOSPHOSERINE PHOSPHATASE"/>
    <property type="match status" value="1"/>
</dbReference>
<dbReference type="GO" id="GO:0016791">
    <property type="term" value="F:phosphatase activity"/>
    <property type="evidence" value="ECO:0007669"/>
    <property type="project" value="TreeGrafter"/>
</dbReference>
<dbReference type="AlphaFoldDB" id="A0A9D9H0C3"/>
<dbReference type="NCBIfam" id="TIGR01484">
    <property type="entry name" value="HAD-SF-IIB"/>
    <property type="match status" value="1"/>
</dbReference>
<dbReference type="GO" id="GO:0000287">
    <property type="term" value="F:magnesium ion binding"/>
    <property type="evidence" value="ECO:0007669"/>
    <property type="project" value="TreeGrafter"/>
</dbReference>
<dbReference type="GO" id="GO:0005829">
    <property type="term" value="C:cytosol"/>
    <property type="evidence" value="ECO:0007669"/>
    <property type="project" value="TreeGrafter"/>
</dbReference>
<dbReference type="Proteomes" id="UP000823632">
    <property type="component" value="Unassembled WGS sequence"/>
</dbReference>
<dbReference type="Gene3D" id="3.30.1240.10">
    <property type="match status" value="1"/>
</dbReference>
<gene>
    <name evidence="1" type="ORF">IAC76_09070</name>
</gene>
<dbReference type="InterPro" id="IPR006379">
    <property type="entry name" value="HAD-SF_hydro_IIB"/>
</dbReference>
<comment type="caution">
    <text evidence="1">The sequence shown here is derived from an EMBL/GenBank/DDBJ whole genome shotgun (WGS) entry which is preliminary data.</text>
</comment>
<proteinExistence type="predicted"/>
<evidence type="ECO:0000313" key="1">
    <source>
        <dbReference type="EMBL" id="MBO8431524.1"/>
    </source>
</evidence>
<evidence type="ECO:0000313" key="2">
    <source>
        <dbReference type="Proteomes" id="UP000823632"/>
    </source>
</evidence>
<organism evidence="1 2">
    <name type="scientific">Candidatus Scatousia excrementipullorum</name>
    <dbReference type="NCBI Taxonomy" id="2840936"/>
    <lineage>
        <taxon>Bacteria</taxon>
        <taxon>Candidatus Scatousia</taxon>
    </lineage>
</organism>
<dbReference type="SUPFAM" id="SSF56784">
    <property type="entry name" value="HAD-like"/>
    <property type="match status" value="1"/>
</dbReference>
<dbReference type="EMBL" id="JADIND010000201">
    <property type="protein sequence ID" value="MBO8431524.1"/>
    <property type="molecule type" value="Genomic_DNA"/>
</dbReference>
<dbReference type="InterPro" id="IPR036412">
    <property type="entry name" value="HAD-like_sf"/>
</dbReference>